<protein>
    <submittedName>
        <fullName evidence="2">Uncharacterized protein</fullName>
    </submittedName>
</protein>
<sequence>MWKSITLKVAKYRDEDSNSGMSDQDVRAHVIPAGCPNDDKDDKDDRDADMED</sequence>
<comment type="caution">
    <text evidence="2">The sequence shown here is derived from an EMBL/GenBank/DDBJ whole genome shotgun (WGS) entry which is preliminary data.</text>
</comment>
<evidence type="ECO:0000256" key="1">
    <source>
        <dbReference type="SAM" id="MobiDB-lite"/>
    </source>
</evidence>
<dbReference type="Proteomes" id="UP000309038">
    <property type="component" value="Unassembled WGS sequence"/>
</dbReference>
<feature type="region of interest" description="Disordered" evidence="1">
    <location>
        <begin position="12"/>
        <end position="52"/>
    </location>
</feature>
<name>A0A4S4K512_9APHY</name>
<dbReference type="AlphaFoldDB" id="A0A4S4K512"/>
<accession>A0A4S4K512</accession>
<feature type="compositionally biased region" description="Basic and acidic residues" evidence="1">
    <location>
        <begin position="37"/>
        <end position="46"/>
    </location>
</feature>
<organism evidence="2 3">
    <name type="scientific">Hermanssonia centrifuga</name>
    <dbReference type="NCBI Taxonomy" id="98765"/>
    <lineage>
        <taxon>Eukaryota</taxon>
        <taxon>Fungi</taxon>
        <taxon>Dikarya</taxon>
        <taxon>Basidiomycota</taxon>
        <taxon>Agaricomycotina</taxon>
        <taxon>Agaricomycetes</taxon>
        <taxon>Polyporales</taxon>
        <taxon>Meruliaceae</taxon>
        <taxon>Hermanssonia</taxon>
    </lineage>
</organism>
<reference evidence="2 3" key="1">
    <citation type="submission" date="2019-02" db="EMBL/GenBank/DDBJ databases">
        <title>Genome sequencing of the rare red list fungi Phlebia centrifuga.</title>
        <authorList>
            <person name="Buettner E."/>
            <person name="Kellner H."/>
        </authorList>
    </citation>
    <scope>NUCLEOTIDE SEQUENCE [LARGE SCALE GENOMIC DNA]</scope>
    <source>
        <strain evidence="2 3">DSM 108282</strain>
    </source>
</reference>
<gene>
    <name evidence="2" type="ORF">EW026_g8236</name>
</gene>
<dbReference type="EMBL" id="SGPJ01000932">
    <property type="protein sequence ID" value="THG92794.1"/>
    <property type="molecule type" value="Genomic_DNA"/>
</dbReference>
<keyword evidence="3" id="KW-1185">Reference proteome</keyword>
<evidence type="ECO:0000313" key="2">
    <source>
        <dbReference type="EMBL" id="THG92794.1"/>
    </source>
</evidence>
<proteinExistence type="predicted"/>
<evidence type="ECO:0000313" key="3">
    <source>
        <dbReference type="Proteomes" id="UP000309038"/>
    </source>
</evidence>